<comment type="caution">
    <text evidence="2">The sequence shown here is derived from an EMBL/GenBank/DDBJ whole genome shotgun (WGS) entry which is preliminary data.</text>
</comment>
<dbReference type="VEuPathDB" id="PlasmoDB:PGAL8A_00268800"/>
<evidence type="ECO:0000256" key="1">
    <source>
        <dbReference type="SAM" id="Phobius"/>
    </source>
</evidence>
<name>A0A1J1GSR7_PLAGA</name>
<dbReference type="AlphaFoldDB" id="A0A1J1GSR7"/>
<evidence type="ECO:0000313" key="3">
    <source>
        <dbReference type="Proteomes" id="UP000220797"/>
    </source>
</evidence>
<feature type="transmembrane region" description="Helical" evidence="1">
    <location>
        <begin position="46"/>
        <end position="67"/>
    </location>
</feature>
<proteinExistence type="predicted"/>
<accession>A0A1J1GSR7</accession>
<dbReference type="Proteomes" id="UP000220797">
    <property type="component" value="Unassembled WGS sequence"/>
</dbReference>
<dbReference type="GeneID" id="39731218"/>
<gene>
    <name evidence="2" type="ORF">PGAL8A_00268800</name>
</gene>
<protein>
    <submittedName>
        <fullName evidence="2">Uncharacterized protein</fullName>
    </submittedName>
</protein>
<dbReference type="EMBL" id="CVMV01000038">
    <property type="protein sequence ID" value="CRG95486.1"/>
    <property type="molecule type" value="Genomic_DNA"/>
</dbReference>
<keyword evidence="3" id="KW-1185">Reference proteome</keyword>
<reference evidence="2" key="1">
    <citation type="submission" date="2015-04" db="EMBL/GenBank/DDBJ databases">
        <authorList>
            <consortium name="Pathogen Informatics"/>
        </authorList>
    </citation>
    <scope>NUCLEOTIDE SEQUENCE [LARGE SCALE GENOMIC DNA]</scope>
    <source>
        <strain evidence="2">8A</strain>
    </source>
</reference>
<evidence type="ECO:0000313" key="2">
    <source>
        <dbReference type="EMBL" id="CRG95486.1"/>
    </source>
</evidence>
<keyword evidence="1" id="KW-1133">Transmembrane helix</keyword>
<organism evidence="2 3">
    <name type="scientific">Plasmodium gallinaceum</name>
    <dbReference type="NCBI Taxonomy" id="5849"/>
    <lineage>
        <taxon>Eukaryota</taxon>
        <taxon>Sar</taxon>
        <taxon>Alveolata</taxon>
        <taxon>Apicomplexa</taxon>
        <taxon>Aconoidasida</taxon>
        <taxon>Haemosporida</taxon>
        <taxon>Plasmodiidae</taxon>
        <taxon>Plasmodium</taxon>
        <taxon>Plasmodium (Haemamoeba)</taxon>
    </lineage>
</organism>
<keyword evidence="1" id="KW-0812">Transmembrane</keyword>
<dbReference type="RefSeq" id="XP_028528295.1">
    <property type="nucleotide sequence ID" value="XM_028671665.1"/>
</dbReference>
<keyword evidence="1" id="KW-0472">Membrane</keyword>
<sequence length="246" mass="29576">MGYINVSITNLPSSLSSINKDVKKNFISSSFNNKRRSENKNHTNIIFSRIFTTLTFSLLCFLLQCMYKADSTENLRPTFNLSYLRKLSENEKENSMGNVEAPTNDQNVDIENFNSEFEDLETKMNNEWRELEGLQRKKEDHISFSSWLTVLLKLEGNDRTLMRRWFEEGNDMHTQCSIYKNTDRIMFETFKIEQREKWFADYQNPDWKQQMEEEWKKVKEKKMENIGIWENQLKSKWNEWFAANFD</sequence>